<protein>
    <submittedName>
        <fullName evidence="1">Uncharacterized protein</fullName>
    </submittedName>
</protein>
<evidence type="ECO:0000313" key="2">
    <source>
        <dbReference type="Proteomes" id="UP001241377"/>
    </source>
</evidence>
<accession>A0ACC2WNG7</accession>
<sequence length="267" mass="30956">MEFLVLSRKWLSEPYGPKYDKFLKIINKGYSKAMFKYGIIKTPRIKTSMSMLDNFRVHENDDFCILLLLGPEKQFEKLGLNHNYSRKFETPSDSWERSIDCDIPDEYLPQLSFNVDSDVKVTYYNSDEELTPSQVNRVLGSVGFKSYDGDLRSSNLSIKDIEITAFTSFMKRSAPTMLEMAIKHFLKRENELVADFTSLKSIVLHADCIKEHNLVPYYVNCCSFKPSKKEDTFIDVHSASSSGVFEDNLEAYKDFHISYLYRTIDIP</sequence>
<dbReference type="Proteomes" id="UP001241377">
    <property type="component" value="Unassembled WGS sequence"/>
</dbReference>
<organism evidence="1 2">
    <name type="scientific">Naganishia cerealis</name>
    <dbReference type="NCBI Taxonomy" id="610337"/>
    <lineage>
        <taxon>Eukaryota</taxon>
        <taxon>Fungi</taxon>
        <taxon>Dikarya</taxon>
        <taxon>Basidiomycota</taxon>
        <taxon>Agaricomycotina</taxon>
        <taxon>Tremellomycetes</taxon>
        <taxon>Filobasidiales</taxon>
        <taxon>Filobasidiaceae</taxon>
        <taxon>Naganishia</taxon>
    </lineage>
</organism>
<evidence type="ECO:0000313" key="1">
    <source>
        <dbReference type="EMBL" id="KAJ9112968.1"/>
    </source>
</evidence>
<proteinExistence type="predicted"/>
<reference evidence="1" key="1">
    <citation type="submission" date="2023-04" db="EMBL/GenBank/DDBJ databases">
        <title>Draft Genome sequencing of Naganishia species isolated from polar environments using Oxford Nanopore Technology.</title>
        <authorList>
            <person name="Leo P."/>
            <person name="Venkateswaran K."/>
        </authorList>
    </citation>
    <scope>NUCLEOTIDE SEQUENCE</scope>
    <source>
        <strain evidence="1">MNA-CCFEE 5261</strain>
    </source>
</reference>
<gene>
    <name evidence="1" type="ORF">QFC19_000525</name>
</gene>
<keyword evidence="2" id="KW-1185">Reference proteome</keyword>
<name>A0ACC2WNG7_9TREE</name>
<dbReference type="EMBL" id="JASBWR010000003">
    <property type="protein sequence ID" value="KAJ9112968.1"/>
    <property type="molecule type" value="Genomic_DNA"/>
</dbReference>
<comment type="caution">
    <text evidence="1">The sequence shown here is derived from an EMBL/GenBank/DDBJ whole genome shotgun (WGS) entry which is preliminary data.</text>
</comment>